<evidence type="ECO:0000313" key="1">
    <source>
        <dbReference type="EnsemblPlants" id="AET7Gv20500800.18"/>
    </source>
</evidence>
<evidence type="ECO:0000313" key="2">
    <source>
        <dbReference type="Proteomes" id="UP000015105"/>
    </source>
</evidence>
<reference evidence="1" key="4">
    <citation type="submission" date="2019-03" db="UniProtKB">
        <authorList>
            <consortium name="EnsemblPlants"/>
        </authorList>
    </citation>
    <scope>IDENTIFICATION</scope>
</reference>
<reference evidence="1" key="5">
    <citation type="journal article" date="2021" name="G3 (Bethesda)">
        <title>Aegilops tauschii genome assembly Aet v5.0 features greater sequence contiguity and improved annotation.</title>
        <authorList>
            <person name="Wang L."/>
            <person name="Zhu T."/>
            <person name="Rodriguez J.C."/>
            <person name="Deal K.R."/>
            <person name="Dubcovsky J."/>
            <person name="McGuire P.E."/>
            <person name="Lux T."/>
            <person name="Spannagl M."/>
            <person name="Mayer K.F.X."/>
            <person name="Baldrich P."/>
            <person name="Meyers B.C."/>
            <person name="Huo N."/>
            <person name="Gu Y.Q."/>
            <person name="Zhou H."/>
            <person name="Devos K.M."/>
            <person name="Bennetzen J.L."/>
            <person name="Unver T."/>
            <person name="Budak H."/>
            <person name="Gulick P.J."/>
            <person name="Galiba G."/>
            <person name="Kalapos B."/>
            <person name="Nelson D.R."/>
            <person name="Li P."/>
            <person name="You F.M."/>
            <person name="Luo M.C."/>
            <person name="Dvorak J."/>
        </authorList>
    </citation>
    <scope>NUCLEOTIDE SEQUENCE [LARGE SCALE GENOMIC DNA]</scope>
    <source>
        <strain evidence="1">cv. AL8/78</strain>
    </source>
</reference>
<dbReference type="Proteomes" id="UP000015105">
    <property type="component" value="Chromosome 7D"/>
</dbReference>
<organism evidence="1 2">
    <name type="scientific">Aegilops tauschii subsp. strangulata</name>
    <name type="common">Goatgrass</name>
    <dbReference type="NCBI Taxonomy" id="200361"/>
    <lineage>
        <taxon>Eukaryota</taxon>
        <taxon>Viridiplantae</taxon>
        <taxon>Streptophyta</taxon>
        <taxon>Embryophyta</taxon>
        <taxon>Tracheophyta</taxon>
        <taxon>Spermatophyta</taxon>
        <taxon>Magnoliopsida</taxon>
        <taxon>Liliopsida</taxon>
        <taxon>Poales</taxon>
        <taxon>Poaceae</taxon>
        <taxon>BOP clade</taxon>
        <taxon>Pooideae</taxon>
        <taxon>Triticodae</taxon>
        <taxon>Triticeae</taxon>
        <taxon>Triticinae</taxon>
        <taxon>Aegilops</taxon>
    </lineage>
</organism>
<reference evidence="1" key="3">
    <citation type="journal article" date="2017" name="Nature">
        <title>Genome sequence of the progenitor of the wheat D genome Aegilops tauschii.</title>
        <authorList>
            <person name="Luo M.C."/>
            <person name="Gu Y.Q."/>
            <person name="Puiu D."/>
            <person name="Wang H."/>
            <person name="Twardziok S.O."/>
            <person name="Deal K.R."/>
            <person name="Huo N."/>
            <person name="Zhu T."/>
            <person name="Wang L."/>
            <person name="Wang Y."/>
            <person name="McGuire P.E."/>
            <person name="Liu S."/>
            <person name="Long H."/>
            <person name="Ramasamy R.K."/>
            <person name="Rodriguez J.C."/>
            <person name="Van S.L."/>
            <person name="Yuan L."/>
            <person name="Wang Z."/>
            <person name="Xia Z."/>
            <person name="Xiao L."/>
            <person name="Anderson O.D."/>
            <person name="Ouyang S."/>
            <person name="Liang Y."/>
            <person name="Zimin A.V."/>
            <person name="Pertea G."/>
            <person name="Qi P."/>
            <person name="Bennetzen J.L."/>
            <person name="Dai X."/>
            <person name="Dawson M.W."/>
            <person name="Muller H.G."/>
            <person name="Kugler K."/>
            <person name="Rivarola-Duarte L."/>
            <person name="Spannagl M."/>
            <person name="Mayer K.F.X."/>
            <person name="Lu F.H."/>
            <person name="Bevan M.W."/>
            <person name="Leroy P."/>
            <person name="Li P."/>
            <person name="You F.M."/>
            <person name="Sun Q."/>
            <person name="Liu Z."/>
            <person name="Lyons E."/>
            <person name="Wicker T."/>
            <person name="Salzberg S.L."/>
            <person name="Devos K.M."/>
            <person name="Dvorak J."/>
        </authorList>
    </citation>
    <scope>NUCLEOTIDE SEQUENCE [LARGE SCALE GENOMIC DNA]</scope>
    <source>
        <strain evidence="1">cv. AL8/78</strain>
    </source>
</reference>
<accession>A0A453R8N2</accession>
<dbReference type="Gramene" id="AET7Gv20500800.18">
    <property type="protein sequence ID" value="AET7Gv20500800.18"/>
    <property type="gene ID" value="AET7Gv20500800"/>
</dbReference>
<proteinExistence type="predicted"/>
<dbReference type="EnsemblPlants" id="AET7Gv20500800.18">
    <property type="protein sequence ID" value="AET7Gv20500800.18"/>
    <property type="gene ID" value="AET7Gv20500800"/>
</dbReference>
<dbReference type="AlphaFoldDB" id="A0A453R8N2"/>
<reference evidence="2" key="2">
    <citation type="journal article" date="2017" name="Nat. Plants">
        <title>The Aegilops tauschii genome reveals multiple impacts of transposons.</title>
        <authorList>
            <person name="Zhao G."/>
            <person name="Zou C."/>
            <person name="Li K."/>
            <person name="Wang K."/>
            <person name="Li T."/>
            <person name="Gao L."/>
            <person name="Zhang X."/>
            <person name="Wang H."/>
            <person name="Yang Z."/>
            <person name="Liu X."/>
            <person name="Jiang W."/>
            <person name="Mao L."/>
            <person name="Kong X."/>
            <person name="Jiao Y."/>
            <person name="Jia J."/>
        </authorList>
    </citation>
    <scope>NUCLEOTIDE SEQUENCE [LARGE SCALE GENOMIC DNA]</scope>
    <source>
        <strain evidence="2">cv. AL8/78</strain>
    </source>
</reference>
<protein>
    <submittedName>
        <fullName evidence="1">Uncharacterized protein</fullName>
    </submittedName>
</protein>
<sequence>MFAAYIAANHVCLDVWLPTFVLFCNGLVTGLNAYIPADDLRCLACNGCLVPAIEHVLFNPRELITQTGCSCVLRIKFPGVVLLARLSRIQFGEG</sequence>
<name>A0A453R8N2_AEGTS</name>
<reference evidence="2" key="1">
    <citation type="journal article" date="2014" name="Science">
        <title>Ancient hybridizations among the ancestral genomes of bread wheat.</title>
        <authorList>
            <consortium name="International Wheat Genome Sequencing Consortium,"/>
            <person name="Marcussen T."/>
            <person name="Sandve S.R."/>
            <person name="Heier L."/>
            <person name="Spannagl M."/>
            <person name="Pfeifer M."/>
            <person name="Jakobsen K.S."/>
            <person name="Wulff B.B."/>
            <person name="Steuernagel B."/>
            <person name="Mayer K.F."/>
            <person name="Olsen O.A."/>
        </authorList>
    </citation>
    <scope>NUCLEOTIDE SEQUENCE [LARGE SCALE GENOMIC DNA]</scope>
    <source>
        <strain evidence="2">cv. AL8/78</strain>
    </source>
</reference>
<keyword evidence="2" id="KW-1185">Reference proteome</keyword>